<name>M5IIA2_9BACT</name>
<accession>M5IIA2</accession>
<comment type="caution">
    <text evidence="1">The sequence shown here is derived from an EMBL/GenBank/DDBJ whole genome shotgun (WGS) entry which is preliminary data.</text>
</comment>
<dbReference type="eggNOG" id="ENOG50316WZ">
    <property type="taxonomic scope" value="Bacteria"/>
</dbReference>
<evidence type="ECO:0000313" key="2">
    <source>
        <dbReference type="Proteomes" id="UP000011939"/>
    </source>
</evidence>
<dbReference type="AlphaFoldDB" id="M5IIA2"/>
<dbReference type="PATRIC" id="fig|1244083.3.peg.2109"/>
<reference evidence="1 2" key="1">
    <citation type="journal article" date="2013" name="Genome Announc.">
        <title>Genome Sequence of Campylobacter showae UNSWCD, Isolated from a Patient with Crohn's Disease.</title>
        <authorList>
            <person name="Tay A.P."/>
            <person name="Kaakoush N.O."/>
            <person name="Deshpande N.P."/>
            <person name="Chen Z."/>
            <person name="Mitchell H."/>
            <person name="Wilkins M.R."/>
        </authorList>
    </citation>
    <scope>NUCLEOTIDE SEQUENCE [LARGE SCALE GENOMIC DNA]</scope>
    <source>
        <strain evidence="1 2">CSUNSWCD</strain>
    </source>
</reference>
<organism evidence="1 2">
    <name type="scientific">Campylobacter showae CSUNSWCD</name>
    <dbReference type="NCBI Taxonomy" id="1244083"/>
    <lineage>
        <taxon>Bacteria</taxon>
        <taxon>Pseudomonadati</taxon>
        <taxon>Campylobacterota</taxon>
        <taxon>Epsilonproteobacteria</taxon>
        <taxon>Campylobacterales</taxon>
        <taxon>Campylobacteraceae</taxon>
        <taxon>Campylobacter</taxon>
    </lineage>
</organism>
<protein>
    <submittedName>
        <fullName evidence="1">Uncharacterized protein</fullName>
    </submittedName>
</protein>
<dbReference type="EMBL" id="AMZQ01000012">
    <property type="protein sequence ID" value="EKU10540.1"/>
    <property type="molecule type" value="Genomic_DNA"/>
</dbReference>
<proteinExistence type="predicted"/>
<evidence type="ECO:0000313" key="1">
    <source>
        <dbReference type="EMBL" id="EKU10540.1"/>
    </source>
</evidence>
<sequence>MSKFKSEFSQTQRDRALGELCREILDENKSELKNLKNRGNGELPFELGELVDEYLKGRCDAGEMPHLRWAYQICTRGLQELDRNELLRRAYRHEHCDARTVELYFCMLLDVLDWGVHHFPEGCLIERPYYEQLIRKARDVMQKHEISERLNLGFEYFVKLYECYFEFKSRGGEVDFYALREKAGLNFAPVKSFYYE</sequence>
<dbReference type="Proteomes" id="UP000011939">
    <property type="component" value="Unassembled WGS sequence"/>
</dbReference>
<dbReference type="RefSeq" id="WP_009496043.1">
    <property type="nucleotide sequence ID" value="NZ_AMZQ01000012.1"/>
</dbReference>
<gene>
    <name evidence="1" type="ORF">CSUNSWCD_866</name>
</gene>